<dbReference type="Proteomes" id="UP000316270">
    <property type="component" value="Chromosome 5"/>
</dbReference>
<keyword evidence="2" id="KW-0812">Transmembrane</keyword>
<evidence type="ECO:0000313" key="3">
    <source>
        <dbReference type="EMBL" id="QDS70749.1"/>
    </source>
</evidence>
<dbReference type="OrthoDB" id="10586296at2759"/>
<gene>
    <name evidence="3" type="ORF">FKW77_003426</name>
</gene>
<reference evidence="3 4" key="1">
    <citation type="submission" date="2019-07" db="EMBL/GenBank/DDBJ databases">
        <title>Finished genome of Venturia effusa.</title>
        <authorList>
            <person name="Young C.A."/>
            <person name="Cox M.P."/>
            <person name="Ganley A.R.D."/>
            <person name="David W.J."/>
        </authorList>
    </citation>
    <scope>NUCLEOTIDE SEQUENCE [LARGE SCALE GENOMIC DNA]</scope>
    <source>
        <strain evidence="4">albino</strain>
    </source>
</reference>
<sequence>MALDDLSDLLDNCTSVFLEDSSSCCGAGSVSADSQNAMATIMPRFNPTVTESNIAVTLDGLSMAKGTAPNATSLMSTIMESIQAATATPGPIPTDASDSNTHVMPPISVALVVVSAIVLIAVSLLGLGCWIKRRRKPPSVHELVEAQEELDEIHELGFQHDDSHPSGTSSIGGSDEPQPIWLFPNGTALINGTILCHPNGTAFANGTMLGASAPPGSTTAISSTDITTSLAPTTRPNNDAGPDSNDGPNKSAGTSLTATEPGPYTPILTNSSTIPASAVIPAIVIPLILAVLIAVTILWYCHNRKHKEPEDGEKGGPRQFDSSDYRMHARLSRPPQDPAHVAWMDTPQQQQQPLQRPSPAYIARPSQGLHPHASSIYPLDHDRTRSPVSAYQESIRDSTRSPRRNSAVSALNYNAERPPLPALEDRQGHFMPRGYYYDQHHERRESRPPMNSVDALLSPRHESQQVPDQWRTRGTERGDGGYGGDNRPSQNGGFF</sequence>
<evidence type="ECO:0000313" key="4">
    <source>
        <dbReference type="Proteomes" id="UP000316270"/>
    </source>
</evidence>
<feature type="transmembrane region" description="Helical" evidence="2">
    <location>
        <begin position="278"/>
        <end position="300"/>
    </location>
</feature>
<accession>A0A517L554</accession>
<feature type="compositionally biased region" description="Low complexity" evidence="1">
    <location>
        <begin position="217"/>
        <end position="229"/>
    </location>
</feature>
<feature type="transmembrane region" description="Helical" evidence="2">
    <location>
        <begin position="107"/>
        <end position="131"/>
    </location>
</feature>
<keyword evidence="2" id="KW-0472">Membrane</keyword>
<feature type="compositionally biased region" description="Basic and acidic residues" evidence="1">
    <location>
        <begin position="470"/>
        <end position="479"/>
    </location>
</feature>
<feature type="region of interest" description="Disordered" evidence="1">
    <location>
        <begin position="365"/>
        <end position="427"/>
    </location>
</feature>
<dbReference type="AlphaFoldDB" id="A0A517L554"/>
<proteinExistence type="predicted"/>
<dbReference type="EMBL" id="CP042189">
    <property type="protein sequence ID" value="QDS70749.1"/>
    <property type="molecule type" value="Genomic_DNA"/>
</dbReference>
<name>A0A517L554_9PEZI</name>
<organism evidence="3 4">
    <name type="scientific">Venturia effusa</name>
    <dbReference type="NCBI Taxonomy" id="50376"/>
    <lineage>
        <taxon>Eukaryota</taxon>
        <taxon>Fungi</taxon>
        <taxon>Dikarya</taxon>
        <taxon>Ascomycota</taxon>
        <taxon>Pezizomycotina</taxon>
        <taxon>Dothideomycetes</taxon>
        <taxon>Pleosporomycetidae</taxon>
        <taxon>Venturiales</taxon>
        <taxon>Venturiaceae</taxon>
        <taxon>Venturia</taxon>
    </lineage>
</organism>
<feature type="region of interest" description="Disordered" evidence="1">
    <location>
        <begin position="440"/>
        <end position="495"/>
    </location>
</feature>
<feature type="compositionally biased region" description="Polar residues" evidence="1">
    <location>
        <begin position="246"/>
        <end position="258"/>
    </location>
</feature>
<evidence type="ECO:0000256" key="1">
    <source>
        <dbReference type="SAM" id="MobiDB-lite"/>
    </source>
</evidence>
<keyword evidence="4" id="KW-1185">Reference proteome</keyword>
<keyword evidence="2" id="KW-1133">Transmembrane helix</keyword>
<feature type="region of interest" description="Disordered" evidence="1">
    <location>
        <begin position="214"/>
        <end position="264"/>
    </location>
</feature>
<protein>
    <submittedName>
        <fullName evidence="3">Uncharacterized protein</fullName>
    </submittedName>
</protein>
<evidence type="ECO:0000256" key="2">
    <source>
        <dbReference type="SAM" id="Phobius"/>
    </source>
</evidence>
<feature type="region of interest" description="Disordered" evidence="1">
    <location>
        <begin position="158"/>
        <end position="178"/>
    </location>
</feature>